<evidence type="ECO:0000259" key="16">
    <source>
        <dbReference type="PROSITE" id="PS50923"/>
    </source>
</evidence>
<keyword evidence="4" id="KW-0677">Repeat</keyword>
<evidence type="ECO:0000256" key="4">
    <source>
        <dbReference type="ARBA" id="ARBA00022737"/>
    </source>
</evidence>
<dbReference type="InterPro" id="IPR007110">
    <property type="entry name" value="Ig-like_dom"/>
</dbReference>
<feature type="disulfide bond" evidence="10">
    <location>
        <begin position="1428"/>
        <end position="1471"/>
    </location>
</feature>
<dbReference type="Pfam" id="PF00193">
    <property type="entry name" value="Xlink"/>
    <property type="match status" value="2"/>
</dbReference>
<dbReference type="Pfam" id="PF00059">
    <property type="entry name" value="Lectin_C"/>
    <property type="match status" value="1"/>
</dbReference>
<dbReference type="RefSeq" id="XP_034054654.1">
    <property type="nucleotide sequence ID" value="XM_034198763.1"/>
</dbReference>
<dbReference type="Pfam" id="PF07686">
    <property type="entry name" value="V-set"/>
    <property type="match status" value="1"/>
</dbReference>
<feature type="compositionally biased region" description="Polar residues" evidence="12">
    <location>
        <begin position="936"/>
        <end position="946"/>
    </location>
</feature>
<dbReference type="SMART" id="SM00406">
    <property type="entry name" value="IGv"/>
    <property type="match status" value="1"/>
</dbReference>
<evidence type="ECO:0000259" key="15">
    <source>
        <dbReference type="PROSITE" id="PS50835"/>
    </source>
</evidence>
<feature type="disulfide bond" evidence="9">
    <location>
        <begin position="1285"/>
        <end position="1294"/>
    </location>
</feature>
<keyword evidence="10" id="KW-0768">Sushi</keyword>
<feature type="compositionally biased region" description="Low complexity" evidence="12">
    <location>
        <begin position="1004"/>
        <end position="1016"/>
    </location>
</feature>
<dbReference type="SMART" id="SM00409">
    <property type="entry name" value="IG"/>
    <property type="match status" value="1"/>
</dbReference>
<dbReference type="GO" id="GO:0010001">
    <property type="term" value="P:glial cell differentiation"/>
    <property type="evidence" value="ECO:0007669"/>
    <property type="project" value="TreeGrafter"/>
</dbReference>
<comment type="caution">
    <text evidence="9">Lacks conserved residue(s) required for the propagation of feature annotation.</text>
</comment>
<feature type="compositionally biased region" description="Polar residues" evidence="12">
    <location>
        <begin position="515"/>
        <end position="528"/>
    </location>
</feature>
<dbReference type="PROSITE" id="PS01186">
    <property type="entry name" value="EGF_2"/>
    <property type="match status" value="1"/>
</dbReference>
<dbReference type="InterPro" id="IPR003599">
    <property type="entry name" value="Ig_sub"/>
</dbReference>
<feature type="region of interest" description="Disordered" evidence="12">
    <location>
        <begin position="929"/>
        <end position="959"/>
    </location>
</feature>
<dbReference type="InterPro" id="IPR036179">
    <property type="entry name" value="Ig-like_dom_sf"/>
</dbReference>
<keyword evidence="5" id="KW-0654">Proteoglycan</keyword>
<evidence type="ECO:0000259" key="17">
    <source>
        <dbReference type="PROSITE" id="PS50963"/>
    </source>
</evidence>
<feature type="domain" description="EGF-like" evidence="13">
    <location>
        <begin position="1260"/>
        <end position="1295"/>
    </location>
</feature>
<dbReference type="PROSITE" id="PS50963">
    <property type="entry name" value="LINK_2"/>
    <property type="match status" value="2"/>
</dbReference>
<evidence type="ECO:0000256" key="11">
    <source>
        <dbReference type="PROSITE-ProRule" id="PRU00323"/>
    </source>
</evidence>
<feature type="domain" description="Link" evidence="17">
    <location>
        <begin position="206"/>
        <end position="301"/>
    </location>
</feature>
<feature type="disulfide bond" evidence="11">
    <location>
        <begin position="252"/>
        <end position="273"/>
    </location>
</feature>
<dbReference type="InterPro" id="IPR016186">
    <property type="entry name" value="C-type_lectin-like/link_sf"/>
</dbReference>
<name>A0A6P8SUP6_GYMAC</name>
<dbReference type="GO" id="GO:0072534">
    <property type="term" value="C:perineuronal net"/>
    <property type="evidence" value="ECO:0007669"/>
    <property type="project" value="TreeGrafter"/>
</dbReference>
<dbReference type="GO" id="GO:0001501">
    <property type="term" value="P:skeletal system development"/>
    <property type="evidence" value="ECO:0007669"/>
    <property type="project" value="TreeGrafter"/>
</dbReference>
<keyword evidence="18" id="KW-1185">Reference proteome</keyword>
<dbReference type="PROSITE" id="PS50835">
    <property type="entry name" value="IG_LIKE"/>
    <property type="match status" value="1"/>
</dbReference>
<dbReference type="CDD" id="cd03517">
    <property type="entry name" value="Link_domain_CSPGs_modules_1_3"/>
    <property type="match status" value="1"/>
</dbReference>
<dbReference type="InterPro" id="IPR000538">
    <property type="entry name" value="Link_dom"/>
</dbReference>
<reference evidence="19" key="1">
    <citation type="submission" date="2025-08" db="UniProtKB">
        <authorList>
            <consortium name="RefSeq"/>
        </authorList>
    </citation>
    <scope>IDENTIFICATION</scope>
</reference>
<protein>
    <submittedName>
        <fullName evidence="19">LOW QUALITY PROTEIN: brevican core protein-like</fullName>
    </submittedName>
</protein>
<evidence type="ECO:0000256" key="1">
    <source>
        <dbReference type="ARBA" id="ARBA00004613"/>
    </source>
</evidence>
<keyword evidence="8" id="KW-0393">Immunoglobulin domain</keyword>
<feature type="region of interest" description="Disordered" evidence="12">
    <location>
        <begin position="1155"/>
        <end position="1244"/>
    </location>
</feature>
<feature type="disulfide bond" evidence="11">
    <location>
        <begin position="350"/>
        <end position="371"/>
    </location>
</feature>
<dbReference type="GO" id="GO:0007155">
    <property type="term" value="P:cell adhesion"/>
    <property type="evidence" value="ECO:0007669"/>
    <property type="project" value="InterPro"/>
</dbReference>
<evidence type="ECO:0000256" key="5">
    <source>
        <dbReference type="ARBA" id="ARBA00022974"/>
    </source>
</evidence>
<organism evidence="18 19">
    <name type="scientific">Gymnodraco acuticeps</name>
    <name type="common">Antarctic dragonfish</name>
    <dbReference type="NCBI Taxonomy" id="8218"/>
    <lineage>
        <taxon>Eukaryota</taxon>
        <taxon>Metazoa</taxon>
        <taxon>Chordata</taxon>
        <taxon>Craniata</taxon>
        <taxon>Vertebrata</taxon>
        <taxon>Euteleostomi</taxon>
        <taxon>Actinopterygii</taxon>
        <taxon>Neopterygii</taxon>
        <taxon>Teleostei</taxon>
        <taxon>Neoteleostei</taxon>
        <taxon>Acanthomorphata</taxon>
        <taxon>Eupercaria</taxon>
        <taxon>Perciformes</taxon>
        <taxon>Notothenioidei</taxon>
        <taxon>Bathydraconidae</taxon>
        <taxon>Gymnodraco</taxon>
    </lineage>
</organism>
<dbReference type="GO" id="GO:0005615">
    <property type="term" value="C:extracellular space"/>
    <property type="evidence" value="ECO:0007669"/>
    <property type="project" value="TreeGrafter"/>
</dbReference>
<dbReference type="InterPro" id="IPR000742">
    <property type="entry name" value="EGF"/>
</dbReference>
<accession>A0A6P8SUP6</accession>
<dbReference type="GO" id="GO:0007417">
    <property type="term" value="P:central nervous system development"/>
    <property type="evidence" value="ECO:0007669"/>
    <property type="project" value="TreeGrafter"/>
</dbReference>
<dbReference type="Pfam" id="PF00008">
    <property type="entry name" value="EGF"/>
    <property type="match status" value="1"/>
</dbReference>
<dbReference type="FunFam" id="2.10.70.10:FF:000003">
    <property type="entry name" value="Versican core protein"/>
    <property type="match status" value="1"/>
</dbReference>
<evidence type="ECO:0000256" key="10">
    <source>
        <dbReference type="PROSITE-ProRule" id="PRU00302"/>
    </source>
</evidence>
<dbReference type="Pfam" id="PF00084">
    <property type="entry name" value="Sushi"/>
    <property type="match status" value="1"/>
</dbReference>
<keyword evidence="3" id="KW-0732">Signal</keyword>
<dbReference type="PANTHER" id="PTHR22804:SF41">
    <property type="entry name" value="BREVICAN CORE PROTEIN"/>
    <property type="match status" value="1"/>
</dbReference>
<dbReference type="InterPro" id="IPR050691">
    <property type="entry name" value="Hyaluronan_bind_Proteoglycan"/>
</dbReference>
<dbReference type="PROSITE" id="PS00615">
    <property type="entry name" value="C_TYPE_LECTIN_1"/>
    <property type="match status" value="1"/>
</dbReference>
<feature type="domain" description="C-type lectin" evidence="14">
    <location>
        <begin position="1308"/>
        <end position="1422"/>
    </location>
</feature>
<feature type="region of interest" description="Disordered" evidence="12">
    <location>
        <begin position="997"/>
        <end position="1042"/>
    </location>
</feature>
<keyword evidence="9" id="KW-0245">EGF-like domain</keyword>
<dbReference type="GO" id="GO:0002052">
    <property type="term" value="P:positive regulation of neuroblast proliferation"/>
    <property type="evidence" value="ECO:0007669"/>
    <property type="project" value="TreeGrafter"/>
</dbReference>
<feature type="region of interest" description="Disordered" evidence="12">
    <location>
        <begin position="467"/>
        <end position="577"/>
    </location>
</feature>
<dbReference type="Gene3D" id="3.10.100.10">
    <property type="entry name" value="Mannose-Binding Protein A, subunit A"/>
    <property type="match status" value="3"/>
</dbReference>
<feature type="compositionally biased region" description="Polar residues" evidence="12">
    <location>
        <begin position="467"/>
        <end position="481"/>
    </location>
</feature>
<dbReference type="InterPro" id="IPR013106">
    <property type="entry name" value="Ig_V-set"/>
</dbReference>
<evidence type="ECO:0000256" key="8">
    <source>
        <dbReference type="ARBA" id="ARBA00023319"/>
    </source>
</evidence>
<gene>
    <name evidence="19" type="primary">LOC117534541</name>
</gene>
<dbReference type="FunFam" id="3.10.100.10:FF:000002">
    <property type="entry name" value="Hyaluronan proteoglycan link protein 1"/>
    <property type="match status" value="1"/>
</dbReference>
<dbReference type="CDD" id="cd00033">
    <property type="entry name" value="CCP"/>
    <property type="match status" value="1"/>
</dbReference>
<dbReference type="PROSITE" id="PS01241">
    <property type="entry name" value="LINK_1"/>
    <property type="match status" value="2"/>
</dbReference>
<dbReference type="InterPro" id="IPR013783">
    <property type="entry name" value="Ig-like_fold"/>
</dbReference>
<evidence type="ECO:0000256" key="7">
    <source>
        <dbReference type="ARBA" id="ARBA00023180"/>
    </source>
</evidence>
<dbReference type="SUPFAM" id="SSF56436">
    <property type="entry name" value="C-type lectin-like"/>
    <property type="match status" value="3"/>
</dbReference>
<feature type="domain" description="Sushi" evidence="16">
    <location>
        <begin position="1426"/>
        <end position="1486"/>
    </location>
</feature>
<dbReference type="InterPro" id="IPR018378">
    <property type="entry name" value="C-type_lectin_CS"/>
</dbReference>
<evidence type="ECO:0000256" key="3">
    <source>
        <dbReference type="ARBA" id="ARBA00022729"/>
    </source>
</evidence>
<dbReference type="GeneID" id="117534541"/>
<feature type="region of interest" description="Disordered" evidence="12">
    <location>
        <begin position="1102"/>
        <end position="1122"/>
    </location>
</feature>
<feature type="compositionally biased region" description="Polar residues" evidence="12">
    <location>
        <begin position="540"/>
        <end position="577"/>
    </location>
</feature>
<dbReference type="PROSITE" id="PS50923">
    <property type="entry name" value="SUSHI"/>
    <property type="match status" value="1"/>
</dbReference>
<dbReference type="FunFam" id="3.10.100.10:FF:000003">
    <property type="entry name" value="Versican core protein"/>
    <property type="match status" value="1"/>
</dbReference>
<dbReference type="InterPro" id="IPR035976">
    <property type="entry name" value="Sushi/SCR/CCP_sf"/>
</dbReference>
<evidence type="ECO:0000256" key="6">
    <source>
        <dbReference type="ARBA" id="ARBA00023157"/>
    </source>
</evidence>
<dbReference type="CDD" id="cd00054">
    <property type="entry name" value="EGF_CA"/>
    <property type="match status" value="1"/>
</dbReference>
<keyword evidence="6 9" id="KW-1015">Disulfide bond</keyword>
<dbReference type="GO" id="GO:0005540">
    <property type="term" value="F:hyaluronic acid binding"/>
    <property type="evidence" value="ECO:0007669"/>
    <property type="project" value="InterPro"/>
</dbReference>
<evidence type="ECO:0000256" key="12">
    <source>
        <dbReference type="SAM" id="MobiDB-lite"/>
    </source>
</evidence>
<dbReference type="SMART" id="SM00032">
    <property type="entry name" value="CCP"/>
    <property type="match status" value="1"/>
</dbReference>
<dbReference type="Gene3D" id="2.60.40.10">
    <property type="entry name" value="Immunoglobulins"/>
    <property type="match status" value="1"/>
</dbReference>
<keyword evidence="2" id="KW-0964">Secreted</keyword>
<feature type="compositionally biased region" description="Low complexity" evidence="12">
    <location>
        <begin position="1165"/>
        <end position="1175"/>
    </location>
</feature>
<dbReference type="CDD" id="cd03520">
    <property type="entry name" value="Link_domain_CSPGs_modules_2_4"/>
    <property type="match status" value="1"/>
</dbReference>
<sequence length="1526" mass="164106">MHQDMMGFLLAGMADVDHSLAAPGLRPLCARYAVQGSRLTSSTHGANRDDGCDISGVKHIVLSPPHTAPLSVSSPYKVFVLKASPPPPPVPPVLGGSLTLPCLVSLPPPPSASSNGRHAVLTLPRVKWSVLTQGHEAEILVARGDRVRVSEAFRDRASLPHYASSPADLTLQLERLQHNDTGFYRCEVTQGLEDAHALAQVKVKGVVFLYRDASSRYAFTFEQARDACAEIGAEMASPEQLEAAYHSGYEQCDAGWLSDRSVRYPIQMPREGCFGDMDGLPGVRNYGMLEPDELYDVYCYVENIDGEVFHDPAPQRFTFWQAKAFCLSHGAELVTTAQLYAAWSDGLNLCSPGWLADGSVRYPIVTPRERCGGGEPGVRTVYRYSNQTGFPEPHTLHDVYCFKHSPLDFLSTERADIGQDVVFFTDPSEEEGFSNSEATEKSLEEIFHVQTDNPLKHVPVQKITLGYNQEAPSSLSVTQTSEHPDSTGEEREKESFPEAYHPASDEENTEESPAASPQSVDGASTLPTTPEEPSEHPFTVTETTDTLNATPASHSSVTETTDALNATPVSHSSVTETTDALNATPASHISVTETTNTLNATPASHISVTETTNTLNATPLSHISVTETTDTLNATPASHSSVTETTDTLNATPVTHISVTETTDTLNATPASHISVTETTDTLNATPVSHISVTETTDTLNATPVSHISVIETMDTLNATPASHISVTETTNTLNATPVTHISVTETTDTLNATPASHISVTETTDTLNATPVSHISVTETTDTLNATPVSHISVTETTNTLNATPVSHISVTETTPAVNETPVSHISVIETTDTLNATPASHISVIETTNTLNATPVSHISVTETTNTLNATPVSHISVIETTDTLNATPVSHAYELLSSSPGVPHVEDLPVSHTPEAELVHSSVSEASAAPLEETSSPNAQETDVLSAAPQPEIYPTEEEQVTRVLELETQMPFTQSSGVLETSAASELLPTSASGYDLTAEPPGVSVESPSPGDGADLNSSSSSEEAATHPPPPPSCRDPPHRLIQCHLLPHLPLLCSCPPVHREYNRTSGGEAGGFGRSFPQHHPEYLPLWCCGEGADDGGEGSAESSGGNPEVTSSLFLTNPTFAHSEGEEATDAPPPSEVKITLLPRLGLSPGWEQGPSSSSSSSSSSSTLQESRSDVEFSAMPPAAEEEEEISTSSMHDPGSEGESSTDDPSGKFCTMPPGEEDSGGPTVSKEDVTAPPIFPGSSAMAVSRYTADSCAESPCLNGGTCVDGEPTICICLPGYHGDLCQTDVELCEAGWQKFQSFCYRHFVKRQSWEAAEQHCRMCGGHLLSVMTPEEQLHINERDKEYQWIGLNDRTIEGDFRWSDGNPLLYENWFAGQPDSYFLSGEDCVVMVWHDGGRWSDVPCNYHLSYTCKKSASSCGEPPRVPGAKVFGKKRLRFETNSRVRYYCEDGFLQKLNPVISCLPSGQWEEPMITCIQAPSKEEDPVTSLPVRREEVTEVTEVTEVQETVTEKPVWLF</sequence>
<dbReference type="PROSITE" id="PS50041">
    <property type="entry name" value="C_TYPE_LECTIN_2"/>
    <property type="match status" value="1"/>
</dbReference>
<dbReference type="InterPro" id="IPR000436">
    <property type="entry name" value="Sushi_SCR_CCP_dom"/>
</dbReference>
<dbReference type="SMART" id="SM00181">
    <property type="entry name" value="EGF"/>
    <property type="match status" value="1"/>
</dbReference>
<feature type="compositionally biased region" description="Basic and acidic residues" evidence="12">
    <location>
        <begin position="482"/>
        <end position="496"/>
    </location>
</feature>
<dbReference type="Gene3D" id="2.10.70.10">
    <property type="entry name" value="Complement Module, domain 1"/>
    <property type="match status" value="1"/>
</dbReference>
<evidence type="ECO:0000259" key="13">
    <source>
        <dbReference type="PROSITE" id="PS50026"/>
    </source>
</evidence>
<feature type="disulfide bond" evidence="10">
    <location>
        <begin position="1457"/>
        <end position="1484"/>
    </location>
</feature>
<dbReference type="KEGG" id="gacu:117534541"/>
<feature type="domain" description="Ig-like" evidence="15">
    <location>
        <begin position="69"/>
        <end position="204"/>
    </location>
</feature>
<dbReference type="Proteomes" id="UP000515161">
    <property type="component" value="Unplaced"/>
</dbReference>
<comment type="subcellular location">
    <subcellularLocation>
        <location evidence="1">Secreted</location>
    </subcellularLocation>
</comment>
<dbReference type="FunFam" id="3.10.100.10:FF:000011">
    <property type="entry name" value="Aggrecan core protein"/>
    <property type="match status" value="1"/>
</dbReference>
<dbReference type="InterPro" id="IPR001304">
    <property type="entry name" value="C-type_lectin-like"/>
</dbReference>
<evidence type="ECO:0000259" key="14">
    <source>
        <dbReference type="PROSITE" id="PS50041"/>
    </source>
</evidence>
<feature type="domain" description="Link" evidence="17">
    <location>
        <begin position="307"/>
        <end position="403"/>
    </location>
</feature>
<dbReference type="SUPFAM" id="SSF48726">
    <property type="entry name" value="Immunoglobulin"/>
    <property type="match status" value="1"/>
</dbReference>
<dbReference type="PRINTS" id="PR01265">
    <property type="entry name" value="LINKMODULE"/>
</dbReference>
<proteinExistence type="predicted"/>
<dbReference type="OrthoDB" id="7357196at2759"/>
<evidence type="ECO:0000256" key="9">
    <source>
        <dbReference type="PROSITE-ProRule" id="PRU00076"/>
    </source>
</evidence>
<keyword evidence="7" id="KW-0325">Glycoprotein</keyword>
<dbReference type="PROSITE" id="PS00022">
    <property type="entry name" value="EGF_1"/>
    <property type="match status" value="1"/>
</dbReference>
<evidence type="ECO:0000256" key="2">
    <source>
        <dbReference type="ARBA" id="ARBA00022525"/>
    </source>
</evidence>
<dbReference type="PANTHER" id="PTHR22804">
    <property type="entry name" value="AGGRECAN/VERSICAN PROTEOGLYCAN"/>
    <property type="match status" value="1"/>
</dbReference>
<evidence type="ECO:0000313" key="19">
    <source>
        <dbReference type="RefSeq" id="XP_034054654.1"/>
    </source>
</evidence>
<evidence type="ECO:0000313" key="18">
    <source>
        <dbReference type="Proteomes" id="UP000515161"/>
    </source>
</evidence>
<dbReference type="InParanoid" id="A0A6P8SUP6"/>
<dbReference type="SUPFAM" id="SSF57535">
    <property type="entry name" value="Complement control module/SCR domain"/>
    <property type="match status" value="1"/>
</dbReference>
<dbReference type="InterPro" id="IPR016187">
    <property type="entry name" value="CTDL_fold"/>
</dbReference>
<dbReference type="SMART" id="SM00034">
    <property type="entry name" value="CLECT"/>
    <property type="match status" value="1"/>
</dbReference>
<dbReference type="GO" id="GO:0045202">
    <property type="term" value="C:synapse"/>
    <property type="evidence" value="ECO:0007669"/>
    <property type="project" value="TreeGrafter"/>
</dbReference>
<dbReference type="PROSITE" id="PS50026">
    <property type="entry name" value="EGF_3"/>
    <property type="match status" value="1"/>
</dbReference>
<dbReference type="Gene3D" id="2.10.25.10">
    <property type="entry name" value="Laminin"/>
    <property type="match status" value="1"/>
</dbReference>
<dbReference type="SMART" id="SM00445">
    <property type="entry name" value="LINK"/>
    <property type="match status" value="2"/>
</dbReference>